<dbReference type="EMBL" id="CP001344">
    <property type="protein sequence ID" value="ACL42844.1"/>
    <property type="molecule type" value="Genomic_DNA"/>
</dbReference>
<reference evidence="1" key="1">
    <citation type="submission" date="2009-01" db="EMBL/GenBank/DDBJ databases">
        <title>Complete sequence of chromosome Cyanothece sp. PCC 7425.</title>
        <authorList>
            <consortium name="US DOE Joint Genome Institute"/>
            <person name="Lucas S."/>
            <person name="Copeland A."/>
            <person name="Lapidus A."/>
            <person name="Glavina del Rio T."/>
            <person name="Dalin E."/>
            <person name="Tice H."/>
            <person name="Bruce D."/>
            <person name="Goodwin L."/>
            <person name="Pitluck S."/>
            <person name="Sims D."/>
            <person name="Meineke L."/>
            <person name="Brettin T."/>
            <person name="Detter J.C."/>
            <person name="Han C."/>
            <person name="Larimer F."/>
            <person name="Land M."/>
            <person name="Hauser L."/>
            <person name="Kyrpides N."/>
            <person name="Ovchinnikova G."/>
            <person name="Liberton M."/>
            <person name="Stoeckel J."/>
            <person name="Banerjee A."/>
            <person name="Singh A."/>
            <person name="Page L."/>
            <person name="Sato H."/>
            <person name="Zhao L."/>
            <person name="Sherman L."/>
            <person name="Pakrasi H."/>
            <person name="Richardson P."/>
        </authorList>
    </citation>
    <scope>NUCLEOTIDE SEQUENCE</scope>
    <source>
        <strain evidence="1">PCC 7425</strain>
    </source>
</reference>
<gene>
    <name evidence="1" type="ordered locus">Cyan7425_0452</name>
</gene>
<proteinExistence type="predicted"/>
<name>B8HT47_CYAP4</name>
<organism evidence="1">
    <name type="scientific">Cyanothece sp. (strain PCC 7425 / ATCC 29141)</name>
    <dbReference type="NCBI Taxonomy" id="395961"/>
    <lineage>
        <taxon>Bacteria</taxon>
        <taxon>Bacillati</taxon>
        <taxon>Cyanobacteriota</taxon>
        <taxon>Cyanophyceae</taxon>
        <taxon>Gomontiellales</taxon>
        <taxon>Cyanothecaceae</taxon>
        <taxon>Cyanothece</taxon>
    </lineage>
</organism>
<dbReference type="HOGENOM" id="CLU_3097964_0_0_3"/>
<sequence length="51" mass="5912">MKFFLPYAKDDAEAEFVLQRIAKSTGFDIPACIVTDFQLFYEHESIPNQLI</sequence>
<protein>
    <submittedName>
        <fullName evidence="1">Uncharacterized protein</fullName>
    </submittedName>
</protein>
<dbReference type="AlphaFoldDB" id="B8HT47"/>
<accession>B8HT47</accession>
<evidence type="ECO:0000313" key="1">
    <source>
        <dbReference type="EMBL" id="ACL42844.1"/>
    </source>
</evidence>
<dbReference type="KEGG" id="cyn:Cyan7425_0452"/>